<dbReference type="Proteomes" id="UP000612585">
    <property type="component" value="Unassembled WGS sequence"/>
</dbReference>
<name>A0A8J3ZL41_9ACTN</name>
<gene>
    <name evidence="6" type="ORF">Vau01_109890</name>
</gene>
<evidence type="ECO:0000256" key="4">
    <source>
        <dbReference type="ARBA" id="ARBA00023016"/>
    </source>
</evidence>
<sequence length="329" mass="34741">MPLLFDGLPLLPSAVFAADDGHLMVGNDAMHLARTSPDRYEPAPKRCIDDGSVLLGGRDYPVVDLVSAVLSRVRDEAQRALDGPVHNVTLTHPAAWAVHRREVLAAAASRSGLPTVTLVPEPVAAARFLTSVTRTPIDEHAVAVVYDFGGGTFDATVLRMTAGGFTVLATEGLPDAGGVDVDAALVAHIGAAYAARDPEAWQRLTYPSTPAERRERRTLWDDVRHAKEMLSRAASTTVHLPLFEHDVLITRDQLEMLARPVLDRTVTATRSALAAGAAASTPAAVYLVGGSSRIPLAATLLHRAFAVAPTAVDSPETVVAEGALLAKPA</sequence>
<dbReference type="Pfam" id="PF00012">
    <property type="entry name" value="HSP70"/>
    <property type="match status" value="1"/>
</dbReference>
<dbReference type="PANTHER" id="PTHR19375">
    <property type="entry name" value="HEAT SHOCK PROTEIN 70KDA"/>
    <property type="match status" value="1"/>
</dbReference>
<evidence type="ECO:0000256" key="3">
    <source>
        <dbReference type="ARBA" id="ARBA00022840"/>
    </source>
</evidence>
<dbReference type="Gene3D" id="3.30.420.40">
    <property type="match status" value="2"/>
</dbReference>
<dbReference type="EMBL" id="BOPG01000096">
    <property type="protein sequence ID" value="GIJ63473.1"/>
    <property type="molecule type" value="Genomic_DNA"/>
</dbReference>
<evidence type="ECO:0000256" key="2">
    <source>
        <dbReference type="ARBA" id="ARBA00022741"/>
    </source>
</evidence>
<accession>A0A8J3ZL41</accession>
<evidence type="ECO:0000256" key="1">
    <source>
        <dbReference type="ARBA" id="ARBA00007381"/>
    </source>
</evidence>
<dbReference type="AlphaFoldDB" id="A0A8J3ZL41"/>
<comment type="similarity">
    <text evidence="1">Belongs to the heat shock protein 70 family.</text>
</comment>
<evidence type="ECO:0000256" key="5">
    <source>
        <dbReference type="ARBA" id="ARBA00023186"/>
    </source>
</evidence>
<keyword evidence="2" id="KW-0547">Nucleotide-binding</keyword>
<keyword evidence="4" id="KW-0346">Stress response</keyword>
<dbReference type="InterPro" id="IPR018181">
    <property type="entry name" value="Heat_shock_70_CS"/>
</dbReference>
<evidence type="ECO:0000313" key="7">
    <source>
        <dbReference type="Proteomes" id="UP000612585"/>
    </source>
</evidence>
<keyword evidence="3" id="KW-0067">ATP-binding</keyword>
<comment type="caution">
    <text evidence="6">The sequence shown here is derived from an EMBL/GenBank/DDBJ whole genome shotgun (WGS) entry which is preliminary data.</text>
</comment>
<proteinExistence type="inferred from homology"/>
<dbReference type="GO" id="GO:0140662">
    <property type="term" value="F:ATP-dependent protein folding chaperone"/>
    <property type="evidence" value="ECO:0007669"/>
    <property type="project" value="InterPro"/>
</dbReference>
<dbReference type="GO" id="GO:0005524">
    <property type="term" value="F:ATP binding"/>
    <property type="evidence" value="ECO:0007669"/>
    <property type="project" value="UniProtKB-KW"/>
</dbReference>
<protein>
    <recommendedName>
        <fullName evidence="8">Hsp70 protein</fullName>
    </recommendedName>
</protein>
<evidence type="ECO:0008006" key="8">
    <source>
        <dbReference type="Google" id="ProtNLM"/>
    </source>
</evidence>
<keyword evidence="7" id="KW-1185">Reference proteome</keyword>
<reference evidence="6" key="1">
    <citation type="submission" date="2021-01" db="EMBL/GenBank/DDBJ databases">
        <title>Whole genome shotgun sequence of Virgisporangium aurantiacum NBRC 16421.</title>
        <authorList>
            <person name="Komaki H."/>
            <person name="Tamura T."/>
        </authorList>
    </citation>
    <scope>NUCLEOTIDE SEQUENCE</scope>
    <source>
        <strain evidence="6">NBRC 16421</strain>
    </source>
</reference>
<dbReference type="InterPro" id="IPR013126">
    <property type="entry name" value="Hsp_70_fam"/>
</dbReference>
<dbReference type="SUPFAM" id="SSF53067">
    <property type="entry name" value="Actin-like ATPase domain"/>
    <property type="match status" value="2"/>
</dbReference>
<dbReference type="InterPro" id="IPR043129">
    <property type="entry name" value="ATPase_NBD"/>
</dbReference>
<evidence type="ECO:0000313" key="6">
    <source>
        <dbReference type="EMBL" id="GIJ63473.1"/>
    </source>
</evidence>
<organism evidence="6 7">
    <name type="scientific">Virgisporangium aurantiacum</name>
    <dbReference type="NCBI Taxonomy" id="175570"/>
    <lineage>
        <taxon>Bacteria</taxon>
        <taxon>Bacillati</taxon>
        <taxon>Actinomycetota</taxon>
        <taxon>Actinomycetes</taxon>
        <taxon>Micromonosporales</taxon>
        <taxon>Micromonosporaceae</taxon>
        <taxon>Virgisporangium</taxon>
    </lineage>
</organism>
<dbReference type="PROSITE" id="PS00329">
    <property type="entry name" value="HSP70_2"/>
    <property type="match status" value="1"/>
</dbReference>
<keyword evidence="5" id="KW-0143">Chaperone</keyword>
<dbReference type="Gene3D" id="3.90.640.10">
    <property type="entry name" value="Actin, Chain A, domain 4"/>
    <property type="match status" value="1"/>
</dbReference>